<comment type="caution">
    <text evidence="8">Lacks conserved residue(s) required for the propagation of feature annotation.</text>
</comment>
<feature type="binding site" evidence="8">
    <location>
        <position position="261"/>
    </location>
    <ligand>
        <name>ATP</name>
        <dbReference type="ChEBI" id="CHEBI:30616"/>
    </ligand>
</feature>
<evidence type="ECO:0000256" key="6">
    <source>
        <dbReference type="ARBA" id="ARBA00023121"/>
    </source>
</evidence>
<dbReference type="SUPFAM" id="SSF48295">
    <property type="entry name" value="TrpR-like"/>
    <property type="match status" value="1"/>
</dbReference>
<dbReference type="PANTHER" id="PTHR30050:SF2">
    <property type="entry name" value="CHROMOSOMAL REPLICATION INITIATOR PROTEIN DNAA"/>
    <property type="match status" value="1"/>
</dbReference>
<evidence type="ECO:0000256" key="11">
    <source>
        <dbReference type="RuleBase" id="RU004227"/>
    </source>
</evidence>
<keyword evidence="2 8" id="KW-0963">Cytoplasm</keyword>
<evidence type="ECO:0000256" key="2">
    <source>
        <dbReference type="ARBA" id="ARBA00022490"/>
    </source>
</evidence>
<gene>
    <name evidence="8 14" type="primary">dnaA</name>
    <name evidence="14" type="ORF">LVJ81_02430</name>
</gene>
<keyword evidence="3 8" id="KW-0235">DNA replication</keyword>
<keyword evidence="4 8" id="KW-0547">Nucleotide-binding</keyword>
<evidence type="ECO:0000256" key="10">
    <source>
        <dbReference type="RuleBase" id="RU000577"/>
    </source>
</evidence>
<feature type="domain" description="AAA+ ATPase" evidence="12">
    <location>
        <begin position="246"/>
        <end position="376"/>
    </location>
</feature>
<evidence type="ECO:0000259" key="13">
    <source>
        <dbReference type="SMART" id="SM00760"/>
    </source>
</evidence>
<dbReference type="NCBIfam" id="TIGR00362">
    <property type="entry name" value="DnaA"/>
    <property type="match status" value="1"/>
</dbReference>
<comment type="domain">
    <text evidence="8">Domain I is involved in oligomerization and binding regulators, domain II is flexibile and of varying length in different bacteria, domain III forms the AAA+ region, while domain IV binds dsDNA.</text>
</comment>
<evidence type="ECO:0000256" key="9">
    <source>
        <dbReference type="NCBIfam" id="TIGR00362"/>
    </source>
</evidence>
<dbReference type="Gene3D" id="3.30.300.180">
    <property type="match status" value="1"/>
</dbReference>
<keyword evidence="6 8" id="KW-0446">Lipid-binding</keyword>
<comment type="function">
    <text evidence="8 10">Plays an essential role in the initiation and regulation of chromosomal replication. ATP-DnaA binds to the origin of replication (oriC) to initiate formation of the DNA replication initiation complex once per cell cycle. Binds the DnaA box (a 9 base pair repeat at the origin) and separates the double-stranded (ds)DNA. Forms a right-handed helical filament on oriC DNA; dsDNA binds to the exterior of the filament while single-stranded (ss)DNA is stabiized in the filament's interior. The ATP-DnaA-oriC complex binds and stabilizes one strand of the AT-rich DNA unwinding element (DUE), permitting loading of DNA polymerase. After initiation quickly degrades to an ADP-DnaA complex that is not apt for DNA replication. Binds acidic phospholipids.</text>
</comment>
<dbReference type="PANTHER" id="PTHR30050">
    <property type="entry name" value="CHROMOSOMAL REPLICATION INITIATOR PROTEIN DNAA"/>
    <property type="match status" value="1"/>
</dbReference>
<feature type="region of interest" description="Domain I, interacts with DnaA modulators" evidence="8">
    <location>
        <begin position="1"/>
        <end position="170"/>
    </location>
</feature>
<evidence type="ECO:0000313" key="14">
    <source>
        <dbReference type="EMBL" id="UOO92915.1"/>
    </source>
</evidence>
<dbReference type="Pfam" id="PF00308">
    <property type="entry name" value="Bac_DnaA"/>
    <property type="match status" value="1"/>
</dbReference>
<dbReference type="InterPro" id="IPR013159">
    <property type="entry name" value="DnaA_C"/>
</dbReference>
<evidence type="ECO:0000256" key="5">
    <source>
        <dbReference type="ARBA" id="ARBA00022840"/>
    </source>
</evidence>
<feature type="domain" description="Chromosomal replication initiator DnaA C-terminal" evidence="13">
    <location>
        <begin position="457"/>
        <end position="526"/>
    </location>
</feature>
<evidence type="ECO:0000259" key="12">
    <source>
        <dbReference type="SMART" id="SM00382"/>
    </source>
</evidence>
<dbReference type="InterPro" id="IPR001957">
    <property type="entry name" value="Chromosome_initiator_DnaA"/>
</dbReference>
<feature type="region of interest" description="Domain IV, binds dsDNA" evidence="8">
    <location>
        <begin position="430"/>
        <end position="549"/>
    </location>
</feature>
<dbReference type="HAMAP" id="MF_00377">
    <property type="entry name" value="DnaA_bact"/>
    <property type="match status" value="1"/>
</dbReference>
<dbReference type="Gene3D" id="3.40.50.300">
    <property type="entry name" value="P-loop containing nucleotide triphosphate hydrolases"/>
    <property type="match status" value="1"/>
</dbReference>
<dbReference type="Pfam" id="PF11638">
    <property type="entry name" value="DnaA_N"/>
    <property type="match status" value="1"/>
</dbReference>
<sequence length="549" mass="61151">MAVWPHALLALRDTLSSQQYQMWIAPLTIGNENNTWTVYAKNNFVFGFVKSHFWQHIEASVAALTQDSPGLQLKIGQGESVAIASAPLMTTAPIATPQPQKTSPKTPAKVNAKAATDDLFADDLLPDDVIDGPMPTPAPTSGRGMSAKDIIQRNLERPRKPRANEVSGSTSLSNAGIILPTQAPIVTPSAPSIIKSASDHMPAIGSHAEQTRLNSSYTFETLVQGKGNRMAYAGAQTIAENPGSSMYNPYFIYGSTGYGKTHLIQAIGNRIYQRNPRAKIRYIHAETYVRDIMKAFRSSSFDEFKKHYHSLDLLLIDDVQFISGKDRTMEEFFYLFNHLLDGKKQVVMTCDTLPANIKNMDDRLKSRFSWGLTVELEPPELEMRVAILQKKAEMANVQMQEKAAFFIAQHIRSNVRELEGAFKRVAAHSLFQHKPIDIALATEALQDILVEAQRQLTVEHIMKTVADFYQLKIADLVGKKRSRPIARPRQMAMALAKDLTQQSLPSIGNVFGGRDHTTVMHAHKTIHDLKHGDAKLAQDYDYLSAMLQK</sequence>
<dbReference type="CDD" id="cd00009">
    <property type="entry name" value="AAA"/>
    <property type="match status" value="1"/>
</dbReference>
<keyword evidence="5 8" id="KW-0067">ATP-binding</keyword>
<dbReference type="PROSITE" id="PS01008">
    <property type="entry name" value="DNAA"/>
    <property type="match status" value="1"/>
</dbReference>
<dbReference type="CDD" id="cd06571">
    <property type="entry name" value="Bac_DnaA_C"/>
    <property type="match status" value="1"/>
</dbReference>
<accession>A0ABY4EBW9</accession>
<reference evidence="14" key="1">
    <citation type="submission" date="2021-12" db="EMBL/GenBank/DDBJ databases">
        <authorList>
            <person name="Veyrier F.J."/>
        </authorList>
    </citation>
    <scope>NUCLEOTIDE SEQUENCE</scope>
    <source>
        <strain evidence="14">SAG 1488-6</strain>
    </source>
</reference>
<evidence type="ECO:0000256" key="7">
    <source>
        <dbReference type="ARBA" id="ARBA00023125"/>
    </source>
</evidence>
<dbReference type="InterPro" id="IPR020591">
    <property type="entry name" value="Chromosome_initiator_DnaA-like"/>
</dbReference>
<dbReference type="Pfam" id="PF08299">
    <property type="entry name" value="Bac_DnaA_C"/>
    <property type="match status" value="1"/>
</dbReference>
<dbReference type="SMART" id="SM00382">
    <property type="entry name" value="AAA"/>
    <property type="match status" value="1"/>
</dbReference>
<dbReference type="InterPro" id="IPR027417">
    <property type="entry name" value="P-loop_NTPase"/>
</dbReference>
<keyword evidence="7 8" id="KW-0238">DNA-binding</keyword>
<comment type="subunit">
    <text evidence="8">Oligomerizes as a right-handed, spiral filament on DNA at oriC.</text>
</comment>
<organism evidence="14 15">
    <name type="scientific">Vitreoscilla stercoraria</name>
    <dbReference type="NCBI Taxonomy" id="61"/>
    <lineage>
        <taxon>Bacteria</taxon>
        <taxon>Pseudomonadati</taxon>
        <taxon>Pseudomonadota</taxon>
        <taxon>Betaproteobacteria</taxon>
        <taxon>Neisseriales</taxon>
        <taxon>Neisseriaceae</taxon>
        <taxon>Vitreoscilla</taxon>
    </lineage>
</organism>
<feature type="binding site" evidence="8">
    <location>
        <position position="257"/>
    </location>
    <ligand>
        <name>ATP</name>
        <dbReference type="ChEBI" id="CHEBI:30616"/>
    </ligand>
</feature>
<dbReference type="EMBL" id="CP091512">
    <property type="protein sequence ID" value="UOO92915.1"/>
    <property type="molecule type" value="Genomic_DNA"/>
</dbReference>
<evidence type="ECO:0000256" key="3">
    <source>
        <dbReference type="ARBA" id="ARBA00022705"/>
    </source>
</evidence>
<reference evidence="14" key="2">
    <citation type="journal article" date="2022" name="Res Sq">
        <title>Evolution of multicellular longitudinally dividing oral cavity symbionts (Neisseriaceae).</title>
        <authorList>
            <person name="Nyongesa S."/>
            <person name="Weber P."/>
            <person name="Bernet E."/>
            <person name="Pullido F."/>
            <person name="Nieckarz M."/>
            <person name="Delaby M."/>
            <person name="Nieves C."/>
            <person name="Viehboeck T."/>
            <person name="Krause N."/>
            <person name="Rivera-Millot A."/>
            <person name="Nakamura A."/>
            <person name="Vischer N."/>
            <person name="VanNieuwenhze M."/>
            <person name="Brun Y."/>
            <person name="Cava F."/>
            <person name="Bulgheresi S."/>
            <person name="Veyrier F."/>
        </authorList>
    </citation>
    <scope>NUCLEOTIDE SEQUENCE</scope>
    <source>
        <strain evidence="14">SAG 1488-6</strain>
    </source>
</reference>
<comment type="similarity">
    <text evidence="1 8 11">Belongs to the DnaA family.</text>
</comment>
<evidence type="ECO:0000256" key="8">
    <source>
        <dbReference type="HAMAP-Rule" id="MF_00377"/>
    </source>
</evidence>
<dbReference type="Gene3D" id="1.10.8.60">
    <property type="match status" value="1"/>
</dbReference>
<dbReference type="Gene3D" id="1.10.1750.10">
    <property type="match status" value="1"/>
</dbReference>
<dbReference type="PRINTS" id="PR00051">
    <property type="entry name" value="DNAA"/>
</dbReference>
<evidence type="ECO:0000313" key="15">
    <source>
        <dbReference type="Proteomes" id="UP000832034"/>
    </source>
</evidence>
<feature type="binding site" evidence="8">
    <location>
        <position position="259"/>
    </location>
    <ligand>
        <name>ATP</name>
        <dbReference type="ChEBI" id="CHEBI:30616"/>
    </ligand>
</feature>
<comment type="subcellular location">
    <subcellularLocation>
        <location evidence="8">Cytoplasm</location>
    </subcellularLocation>
</comment>
<dbReference type="InterPro" id="IPR003593">
    <property type="entry name" value="AAA+_ATPase"/>
</dbReference>
<keyword evidence="15" id="KW-1185">Reference proteome</keyword>
<proteinExistence type="inferred from homology"/>
<dbReference type="Proteomes" id="UP000832034">
    <property type="component" value="Chromosome"/>
</dbReference>
<dbReference type="SUPFAM" id="SSF52540">
    <property type="entry name" value="P-loop containing nucleoside triphosphate hydrolases"/>
    <property type="match status" value="1"/>
</dbReference>
<dbReference type="InterPro" id="IPR013317">
    <property type="entry name" value="DnaA_dom"/>
</dbReference>
<feature type="binding site" evidence="8">
    <location>
        <position position="260"/>
    </location>
    <ligand>
        <name>ATP</name>
        <dbReference type="ChEBI" id="CHEBI:30616"/>
    </ligand>
</feature>
<dbReference type="InterPro" id="IPR038454">
    <property type="entry name" value="DnaA_N_sf"/>
</dbReference>
<dbReference type="InterPro" id="IPR024633">
    <property type="entry name" value="DnaA_N_dom"/>
</dbReference>
<name>A0ABY4EBW9_VITST</name>
<evidence type="ECO:0000256" key="1">
    <source>
        <dbReference type="ARBA" id="ARBA00006583"/>
    </source>
</evidence>
<protein>
    <recommendedName>
        <fullName evidence="8 9">Chromosomal replication initiator protein DnaA</fullName>
    </recommendedName>
</protein>
<evidence type="ECO:0000256" key="4">
    <source>
        <dbReference type="ARBA" id="ARBA00022741"/>
    </source>
</evidence>
<dbReference type="InterPro" id="IPR010921">
    <property type="entry name" value="Trp_repressor/repl_initiator"/>
</dbReference>
<dbReference type="InterPro" id="IPR018312">
    <property type="entry name" value="Chromosome_initiator_DnaA_CS"/>
</dbReference>
<dbReference type="SMART" id="SM00760">
    <property type="entry name" value="Bac_DnaA_C"/>
    <property type="match status" value="1"/>
</dbReference>